<reference evidence="2 3" key="1">
    <citation type="submission" date="2019-11" db="EMBL/GenBank/DDBJ databases">
        <title>Novel species isolated from a subtropical stream in China.</title>
        <authorList>
            <person name="Lu H."/>
        </authorList>
    </citation>
    <scope>NUCLEOTIDE SEQUENCE [LARGE SCALE GENOMIC DNA]</scope>
    <source>
        <strain evidence="2 3">FT80W</strain>
    </source>
</reference>
<sequence>MKGNIMKGFLKSAMLAAAVMLAACGGGNVNAQSIPAAVGQYVQNQVYFGPNQTIDITHARAVDLVGGNWSVVDANGSATAGHFLNNSAFFNAPAFALYVRSTYNGGYRWWNTDAISRTACANGESQITWHNGAQTNIGDGCSLQLNISNFSRKQ</sequence>
<gene>
    <name evidence="2" type="ORF">GJ699_02360</name>
</gene>
<dbReference type="EMBL" id="WKJK01000001">
    <property type="protein sequence ID" value="MRW88823.1"/>
    <property type="molecule type" value="Genomic_DNA"/>
</dbReference>
<dbReference type="AlphaFoldDB" id="A0A6I2KSW3"/>
<dbReference type="PROSITE" id="PS51257">
    <property type="entry name" value="PROKAR_LIPOPROTEIN"/>
    <property type="match status" value="1"/>
</dbReference>
<name>A0A6I2KSW3_9BURK</name>
<evidence type="ECO:0000313" key="3">
    <source>
        <dbReference type="Proteomes" id="UP000433309"/>
    </source>
</evidence>
<accession>A0A6I2KSW3</accession>
<dbReference type="Proteomes" id="UP000433309">
    <property type="component" value="Unassembled WGS sequence"/>
</dbReference>
<keyword evidence="1" id="KW-0732">Signal</keyword>
<evidence type="ECO:0000313" key="2">
    <source>
        <dbReference type="EMBL" id="MRW88823.1"/>
    </source>
</evidence>
<proteinExistence type="predicted"/>
<feature type="signal peptide" evidence="1">
    <location>
        <begin position="1"/>
        <end position="31"/>
    </location>
</feature>
<comment type="caution">
    <text evidence="2">The sequence shown here is derived from an EMBL/GenBank/DDBJ whole genome shotgun (WGS) entry which is preliminary data.</text>
</comment>
<organism evidence="2 3">
    <name type="scientific">Duganella guangzhouensis</name>
    <dbReference type="NCBI Taxonomy" id="2666084"/>
    <lineage>
        <taxon>Bacteria</taxon>
        <taxon>Pseudomonadati</taxon>
        <taxon>Pseudomonadota</taxon>
        <taxon>Betaproteobacteria</taxon>
        <taxon>Burkholderiales</taxon>
        <taxon>Oxalobacteraceae</taxon>
        <taxon>Telluria group</taxon>
        <taxon>Duganella</taxon>
    </lineage>
</organism>
<protein>
    <submittedName>
        <fullName evidence="2">Uncharacterized protein</fullName>
    </submittedName>
</protein>
<keyword evidence="3" id="KW-1185">Reference proteome</keyword>
<feature type="chain" id="PRO_5026159264" evidence="1">
    <location>
        <begin position="32"/>
        <end position="154"/>
    </location>
</feature>
<dbReference type="RefSeq" id="WP_154372699.1">
    <property type="nucleotide sequence ID" value="NZ_WKJK01000001.1"/>
</dbReference>
<evidence type="ECO:0000256" key="1">
    <source>
        <dbReference type="SAM" id="SignalP"/>
    </source>
</evidence>